<protein>
    <submittedName>
        <fullName evidence="2">Uncharacterized protein</fullName>
    </submittedName>
</protein>
<name>A0A2T5JE03_9SPHI</name>
<accession>A0A2T5JE03</accession>
<evidence type="ECO:0000313" key="2">
    <source>
        <dbReference type="EMBL" id="PTQ99984.1"/>
    </source>
</evidence>
<dbReference type="EMBL" id="QAOQ01000002">
    <property type="protein sequence ID" value="PTQ99984.1"/>
    <property type="molecule type" value="Genomic_DNA"/>
</dbReference>
<organism evidence="2 3">
    <name type="scientific">Mucilaginibacter yixingensis</name>
    <dbReference type="NCBI Taxonomy" id="1295612"/>
    <lineage>
        <taxon>Bacteria</taxon>
        <taxon>Pseudomonadati</taxon>
        <taxon>Bacteroidota</taxon>
        <taxon>Sphingobacteriia</taxon>
        <taxon>Sphingobacteriales</taxon>
        <taxon>Sphingobacteriaceae</taxon>
        <taxon>Mucilaginibacter</taxon>
    </lineage>
</organism>
<dbReference type="RefSeq" id="WP_107827884.1">
    <property type="nucleotide sequence ID" value="NZ_CP160205.1"/>
</dbReference>
<sequence>MNEKQTFRFMAITFPAFLVLMGILYIRGTIIVKNYGFNGNVDTVEYDVKGTPTVKIRGREYCLGDNDWLINHQIQQGDSLIKIKGQMTFKIIKKETGKVIVIK</sequence>
<dbReference type="Proteomes" id="UP000244168">
    <property type="component" value="Unassembled WGS sequence"/>
</dbReference>
<keyword evidence="3" id="KW-1185">Reference proteome</keyword>
<dbReference type="AlphaFoldDB" id="A0A2T5JE03"/>
<dbReference type="OrthoDB" id="799758at2"/>
<gene>
    <name evidence="2" type="ORF">C8P68_102815</name>
</gene>
<comment type="caution">
    <text evidence="2">The sequence shown here is derived from an EMBL/GenBank/DDBJ whole genome shotgun (WGS) entry which is preliminary data.</text>
</comment>
<keyword evidence="1" id="KW-0812">Transmembrane</keyword>
<reference evidence="2 3" key="1">
    <citation type="submission" date="2018-04" db="EMBL/GenBank/DDBJ databases">
        <title>Genomic Encyclopedia of Archaeal and Bacterial Type Strains, Phase II (KMG-II): from individual species to whole genera.</title>
        <authorList>
            <person name="Goeker M."/>
        </authorList>
    </citation>
    <scope>NUCLEOTIDE SEQUENCE [LARGE SCALE GENOMIC DNA]</scope>
    <source>
        <strain evidence="2 3">DSM 26809</strain>
    </source>
</reference>
<evidence type="ECO:0000256" key="1">
    <source>
        <dbReference type="SAM" id="Phobius"/>
    </source>
</evidence>
<keyword evidence="1" id="KW-1133">Transmembrane helix</keyword>
<proteinExistence type="predicted"/>
<feature type="transmembrane region" description="Helical" evidence="1">
    <location>
        <begin position="6"/>
        <end position="26"/>
    </location>
</feature>
<evidence type="ECO:0000313" key="3">
    <source>
        <dbReference type="Proteomes" id="UP000244168"/>
    </source>
</evidence>
<keyword evidence="1" id="KW-0472">Membrane</keyword>